<dbReference type="EMBL" id="LWBS01000044">
    <property type="protein sequence ID" value="OAP96521.1"/>
    <property type="molecule type" value="Genomic_DNA"/>
</dbReference>
<name>A0A179BZ78_RHILE</name>
<protein>
    <recommendedName>
        <fullName evidence="2">Alpha/beta hydrolase</fullName>
    </recommendedName>
</protein>
<sequence>MPVAAVIYHDDMYVDAGLSLETARHVANVQARVTNEFEHDGVRQSAAVLRRLMTFREQGGPLAS</sequence>
<comment type="caution">
    <text evidence="1">The sequence shown here is derived from an EMBL/GenBank/DDBJ whole genome shotgun (WGS) entry which is preliminary data.</text>
</comment>
<proteinExistence type="predicted"/>
<dbReference type="eggNOG" id="COG0596">
    <property type="taxonomic scope" value="Bacteria"/>
</dbReference>
<organism evidence="1">
    <name type="scientific">Rhizobium leguminosarum</name>
    <dbReference type="NCBI Taxonomy" id="384"/>
    <lineage>
        <taxon>Bacteria</taxon>
        <taxon>Pseudomonadati</taxon>
        <taxon>Pseudomonadota</taxon>
        <taxon>Alphaproteobacteria</taxon>
        <taxon>Hyphomicrobiales</taxon>
        <taxon>Rhizobiaceae</taxon>
        <taxon>Rhizobium/Agrobacterium group</taxon>
        <taxon>Rhizobium</taxon>
    </lineage>
</organism>
<reference evidence="1" key="1">
    <citation type="submission" date="2016-04" db="EMBL/GenBank/DDBJ databases">
        <title>Fast-growing isolate from the root nodules of Vavilovia formosa.</title>
        <authorList>
            <person name="Kimeklis A."/>
            <person name="Safronova V."/>
            <person name="Belimov A."/>
            <person name="Andronov E."/>
        </authorList>
    </citation>
    <scope>NUCLEOTIDE SEQUENCE [LARGE SCALE GENOMIC DNA]</scope>
    <source>
        <strain evidence="1">Vaf-46</strain>
    </source>
</reference>
<evidence type="ECO:0008006" key="2">
    <source>
        <dbReference type="Google" id="ProtNLM"/>
    </source>
</evidence>
<dbReference type="AlphaFoldDB" id="A0A179BZ78"/>
<evidence type="ECO:0000313" key="1">
    <source>
        <dbReference type="EMBL" id="OAP96521.1"/>
    </source>
</evidence>
<accession>A0A179BZ78</accession>
<gene>
    <name evidence="1" type="ORF">A4U53_13695</name>
</gene>